<organism evidence="1 2">
    <name type="scientific">Bacteroides fragilis</name>
    <dbReference type="NCBI Taxonomy" id="817"/>
    <lineage>
        <taxon>Bacteria</taxon>
        <taxon>Pseudomonadati</taxon>
        <taxon>Bacteroidota</taxon>
        <taxon>Bacteroidia</taxon>
        <taxon>Bacteroidales</taxon>
        <taxon>Bacteroidaceae</taxon>
        <taxon>Bacteroides</taxon>
    </lineage>
</organism>
<sequence length="44" mass="5194">MATPYIPDSYTLSVRCLFNTISPSYDIIYQKKPYLCHSQNHKKK</sequence>
<evidence type="ECO:0000313" key="1">
    <source>
        <dbReference type="EMBL" id="OCR32081.1"/>
    </source>
</evidence>
<protein>
    <submittedName>
        <fullName evidence="1">Uncharacterized protein</fullName>
    </submittedName>
</protein>
<dbReference type="Proteomes" id="UP000093197">
    <property type="component" value="Unassembled WGS sequence"/>
</dbReference>
<evidence type="ECO:0000313" key="2">
    <source>
        <dbReference type="Proteomes" id="UP000093197"/>
    </source>
</evidence>
<dbReference type="EMBL" id="LIDT01000023">
    <property type="protein sequence ID" value="OCR32081.1"/>
    <property type="molecule type" value="Genomic_DNA"/>
</dbReference>
<proteinExistence type="predicted"/>
<comment type="caution">
    <text evidence="1">The sequence shown here is derived from an EMBL/GenBank/DDBJ whole genome shotgun (WGS) entry which is preliminary data.</text>
</comment>
<gene>
    <name evidence="1" type="ORF">AC094_20720</name>
</gene>
<accession>A0A853PTD3</accession>
<reference evidence="1 2" key="1">
    <citation type="journal article" date="2016" name="PLoS ONE">
        <title>Genomic Diversity of Enterotoxigenic Strains of Bacteroides fragilis.</title>
        <authorList>
            <person name="Pierce J.V."/>
            <person name="Bernstein H.D."/>
        </authorList>
    </citation>
    <scope>NUCLEOTIDE SEQUENCE [LARGE SCALE GENOMIC DNA]</scope>
    <source>
        <strain evidence="1 2">20793-3</strain>
    </source>
</reference>
<dbReference type="AlphaFoldDB" id="A0A853PTD3"/>
<name>A0A853PTD3_BACFG</name>